<evidence type="ECO:0000256" key="2">
    <source>
        <dbReference type="ARBA" id="ARBA00022741"/>
    </source>
</evidence>
<evidence type="ECO:0000256" key="3">
    <source>
        <dbReference type="ARBA" id="ARBA00022840"/>
    </source>
</evidence>
<protein>
    <submittedName>
        <fullName evidence="5">ABC transporter, ATP binding protein</fullName>
    </submittedName>
</protein>
<dbReference type="EMBL" id="CP003021">
    <property type="protein sequence ID" value="AEM68772.1"/>
    <property type="molecule type" value="Genomic_DNA"/>
</dbReference>
<dbReference type="RefSeq" id="WP_014035128.1">
    <property type="nucleotide sequence ID" value="NC_015946.1"/>
</dbReference>
<dbReference type="InterPro" id="IPR050153">
    <property type="entry name" value="Metal_Ion_Import_ABC"/>
</dbReference>
<dbReference type="SMART" id="SM00382">
    <property type="entry name" value="AAA"/>
    <property type="match status" value="1"/>
</dbReference>
<dbReference type="Proteomes" id="UP000008907">
    <property type="component" value="Chromosome"/>
</dbReference>
<dbReference type="PROSITE" id="PS50893">
    <property type="entry name" value="ABC_TRANSPORTER_2"/>
    <property type="match status" value="1"/>
</dbReference>
<evidence type="ECO:0000256" key="1">
    <source>
        <dbReference type="ARBA" id="ARBA00022448"/>
    </source>
</evidence>
<dbReference type="KEGG" id="mpf:MPUT_0397"/>
<dbReference type="InterPro" id="IPR003439">
    <property type="entry name" value="ABC_transporter-like_ATP-bd"/>
</dbReference>
<proteinExistence type="predicted"/>
<evidence type="ECO:0000313" key="6">
    <source>
        <dbReference type="Proteomes" id="UP000008907"/>
    </source>
</evidence>
<evidence type="ECO:0000259" key="4">
    <source>
        <dbReference type="PROSITE" id="PS50893"/>
    </source>
</evidence>
<dbReference type="InterPro" id="IPR003593">
    <property type="entry name" value="AAA+_ATPase"/>
</dbReference>
<dbReference type="Pfam" id="PF00005">
    <property type="entry name" value="ABC_tran"/>
    <property type="match status" value="1"/>
</dbReference>
<gene>
    <name evidence="5" type="ordered locus">MPUT_0397</name>
</gene>
<dbReference type="SUPFAM" id="SSF52540">
    <property type="entry name" value="P-loop containing nucleoside triphosphate hydrolases"/>
    <property type="match status" value="1"/>
</dbReference>
<feature type="domain" description="ABC transporter" evidence="4">
    <location>
        <begin position="11"/>
        <end position="252"/>
    </location>
</feature>
<dbReference type="GO" id="GO:0005524">
    <property type="term" value="F:ATP binding"/>
    <property type="evidence" value="ECO:0007669"/>
    <property type="project" value="UniProtKB-KW"/>
</dbReference>
<dbReference type="PANTHER" id="PTHR42734">
    <property type="entry name" value="METAL TRANSPORT SYSTEM ATP-BINDING PROTEIN TM_0124-RELATED"/>
    <property type="match status" value="1"/>
</dbReference>
<dbReference type="InterPro" id="IPR017871">
    <property type="entry name" value="ABC_transporter-like_CS"/>
</dbReference>
<evidence type="ECO:0000313" key="5">
    <source>
        <dbReference type="EMBL" id="AEM68772.1"/>
    </source>
</evidence>
<accession>A0A7U4E9E2</accession>
<sequence length="252" mass="28729">MQTKNNKVIILRNVAIAYGKKSEIILKNINLEVAKNEFVAIIGPSGVGKSTLFKVFVNAINPITGQVEVLNNDFNNLSTKQKIKMLSKIGFLTQKTNLINTDNVYNNIVRSITNYKNVFYKFFGILTKQQKLNIFEKLDDLKILDKAFYKVSELSGGQQQRVEIAKLLIKDVELILADEPTASLDHQTSLEVIEILKEISKQKTVIVNIHDLDLAKKYFDRVIAINNKTIAFNKKTSDIKQWELEKIIQTKN</sequence>
<keyword evidence="1" id="KW-0813">Transport</keyword>
<dbReference type="InterPro" id="IPR027417">
    <property type="entry name" value="P-loop_NTPase"/>
</dbReference>
<dbReference type="GO" id="GO:0016887">
    <property type="term" value="F:ATP hydrolysis activity"/>
    <property type="evidence" value="ECO:0007669"/>
    <property type="project" value="InterPro"/>
</dbReference>
<keyword evidence="3" id="KW-0067">ATP-binding</keyword>
<name>A0A7U4E9E2_MYCPK</name>
<dbReference type="Gene3D" id="3.40.50.300">
    <property type="entry name" value="P-loop containing nucleotide triphosphate hydrolases"/>
    <property type="match status" value="1"/>
</dbReference>
<keyword evidence="2" id="KW-0547">Nucleotide-binding</keyword>
<dbReference type="PROSITE" id="PS00211">
    <property type="entry name" value="ABC_TRANSPORTER_1"/>
    <property type="match status" value="1"/>
</dbReference>
<organism evidence="5 6">
    <name type="scientific">Mycoplasma putrefaciens (strain ATCC 15718 / NCTC 10155 / C30 KS-1 / KS-1)</name>
    <dbReference type="NCBI Taxonomy" id="743965"/>
    <lineage>
        <taxon>Bacteria</taxon>
        <taxon>Bacillati</taxon>
        <taxon>Mycoplasmatota</taxon>
        <taxon>Mollicutes</taxon>
        <taxon>Mycoplasmataceae</taxon>
        <taxon>Mycoplasma</taxon>
    </lineage>
</organism>
<dbReference type="AlphaFoldDB" id="A0A7U4E9E2"/>
<reference evidence="5 6" key="1">
    <citation type="journal article" date="2011" name="J. Bacteriol.">
        <title>Genome Sequence of Mycoplasma putrefaciens Type Strain KS1.</title>
        <authorList>
            <person name="Calcutt M.J."/>
            <person name="Foecking M.F."/>
        </authorList>
    </citation>
    <scope>NUCLEOTIDE SEQUENCE [LARGE SCALE GENOMIC DNA]</scope>
    <source>
        <strain evidence="6">ATCC 15718 / NCTC 10155 / C30 KS-1 / KS-1</strain>
    </source>
</reference>